<proteinExistence type="predicted"/>
<accession>A0A915DK48</accession>
<dbReference type="WBParaSite" id="jg20430">
    <property type="protein sequence ID" value="jg20430"/>
    <property type="gene ID" value="jg20430"/>
</dbReference>
<evidence type="ECO:0000313" key="1">
    <source>
        <dbReference type="Proteomes" id="UP000887574"/>
    </source>
</evidence>
<organism evidence="1 2">
    <name type="scientific">Ditylenchus dipsaci</name>
    <dbReference type="NCBI Taxonomy" id="166011"/>
    <lineage>
        <taxon>Eukaryota</taxon>
        <taxon>Metazoa</taxon>
        <taxon>Ecdysozoa</taxon>
        <taxon>Nematoda</taxon>
        <taxon>Chromadorea</taxon>
        <taxon>Rhabditida</taxon>
        <taxon>Tylenchina</taxon>
        <taxon>Tylenchomorpha</taxon>
        <taxon>Sphaerularioidea</taxon>
        <taxon>Anguinidae</taxon>
        <taxon>Anguininae</taxon>
        <taxon>Ditylenchus</taxon>
    </lineage>
</organism>
<protein>
    <submittedName>
        <fullName evidence="2">Uncharacterized protein</fullName>
    </submittedName>
</protein>
<keyword evidence="1" id="KW-1185">Reference proteome</keyword>
<dbReference type="Pfam" id="PF08315">
    <property type="entry name" value="cwf18"/>
    <property type="match status" value="1"/>
</dbReference>
<evidence type="ECO:0000313" key="2">
    <source>
        <dbReference type="WBParaSite" id="jg20430"/>
    </source>
</evidence>
<reference evidence="2" key="1">
    <citation type="submission" date="2022-11" db="UniProtKB">
        <authorList>
            <consortium name="WormBaseParasite"/>
        </authorList>
    </citation>
    <scope>IDENTIFICATION</scope>
</reference>
<sequence>MELGSGQDIDEFLDLKQALNPRKPYWDLRRGLQEKLDLLDKKTQKAIGITTRKRLESGDLASAVNFAPSADNDE</sequence>
<dbReference type="Proteomes" id="UP000887574">
    <property type="component" value="Unplaced"/>
</dbReference>
<name>A0A915DK48_9BILA</name>
<dbReference type="AlphaFoldDB" id="A0A915DK48"/>
<dbReference type="InterPro" id="IPR013169">
    <property type="entry name" value="mRNA_splic_Cwf18-like"/>
</dbReference>